<reference evidence="1 2" key="1">
    <citation type="submission" date="2011-12" db="EMBL/GenBank/DDBJ databases">
        <title>The Genome Sequence of Prevotella maculosa OT 289.</title>
        <authorList>
            <consortium name="The Broad Institute Genome Sequencing Platform"/>
            <person name="Earl A."/>
            <person name="Ward D."/>
            <person name="Feldgarden M."/>
            <person name="Gevers D."/>
            <person name="Izard J."/>
            <person name="Blanton J.M."/>
            <person name="Mathney J."/>
            <person name="Tanner A.C."/>
            <person name="Dewhirst F.E."/>
            <person name="Young S.K."/>
            <person name="Zeng Q."/>
            <person name="Gargeya S."/>
            <person name="Fitzgerald M."/>
            <person name="Haas B."/>
            <person name="Abouelleil A."/>
            <person name="Alvarado L."/>
            <person name="Arachchi H.M."/>
            <person name="Berlin A."/>
            <person name="Chapman S.B."/>
            <person name="Gearin G."/>
            <person name="Goldberg J."/>
            <person name="Griggs A."/>
            <person name="Gujja S."/>
            <person name="Hansen M."/>
            <person name="Heiman D."/>
            <person name="Howarth C."/>
            <person name="Larimer J."/>
            <person name="Lui A."/>
            <person name="MacDonald P.J.P."/>
            <person name="McCowen C."/>
            <person name="Montmayeur A."/>
            <person name="Murphy C."/>
            <person name="Neiman D."/>
            <person name="Pearson M."/>
            <person name="Priest M."/>
            <person name="Roberts A."/>
            <person name="Saif S."/>
            <person name="Shea T."/>
            <person name="Sisk P."/>
            <person name="Stolte C."/>
            <person name="Sykes S."/>
            <person name="Wortman J."/>
            <person name="Nusbaum C."/>
            <person name="Birren B."/>
        </authorList>
    </citation>
    <scope>NUCLEOTIDE SEQUENCE [LARGE SCALE GENOMIC DNA]</scope>
    <source>
        <strain evidence="1 2">OT 289</strain>
    </source>
</reference>
<dbReference type="EMBL" id="AGEK01000011">
    <property type="protein sequence ID" value="EHO74343.1"/>
    <property type="molecule type" value="Genomic_DNA"/>
</dbReference>
<comment type="caution">
    <text evidence="1">The sequence shown here is derived from an EMBL/GenBank/DDBJ whole genome shotgun (WGS) entry which is preliminary data.</text>
</comment>
<protein>
    <submittedName>
        <fullName evidence="1">Uncharacterized protein</fullName>
    </submittedName>
</protein>
<organism evidence="1 2">
    <name type="scientific">Segatella maculosa OT 289</name>
    <dbReference type="NCBI Taxonomy" id="999422"/>
    <lineage>
        <taxon>Bacteria</taxon>
        <taxon>Pseudomonadati</taxon>
        <taxon>Bacteroidota</taxon>
        <taxon>Bacteroidia</taxon>
        <taxon>Bacteroidales</taxon>
        <taxon>Prevotellaceae</taxon>
        <taxon>Segatella</taxon>
    </lineage>
</organism>
<sequence>MAGIDKSGHTVRLPVQDELRIYHTYLFEQTYEP</sequence>
<keyword evidence="2" id="KW-1185">Reference proteome</keyword>
<evidence type="ECO:0000313" key="2">
    <source>
        <dbReference type="Proteomes" id="UP000003167"/>
    </source>
</evidence>
<accession>H1HJ31</accession>
<name>H1HJ31_9BACT</name>
<dbReference type="STRING" id="999422.HMPREF9944_00192"/>
<gene>
    <name evidence="1" type="ORF">HMPREF9944_00192</name>
</gene>
<dbReference type="AlphaFoldDB" id="H1HJ31"/>
<proteinExistence type="predicted"/>
<dbReference type="HOGENOM" id="CLU_3383232_0_0_10"/>
<dbReference type="Proteomes" id="UP000003167">
    <property type="component" value="Unassembled WGS sequence"/>
</dbReference>
<evidence type="ECO:0000313" key="1">
    <source>
        <dbReference type="EMBL" id="EHO74343.1"/>
    </source>
</evidence>